<sequence length="400" mass="45565">MKEKLLENKKKVLENLYLTVFAVFCLYFFMWTTTFWVSWPDFFVSDLRTVMIALIVVKASVSEKKSNWKELVFEIGLIAVFLAVKNRNGQEILLDTLLLILGAKEIASEKLIRVYTVTIATALFVTIGASLLGIIENLSYAQPGRMTRMAFGIGYPTDFGAHVLFLLLCYFYLRRKKIQYVELAITVLIGGLIYIFCGARTNALCIWLLAGVLFYTKIRRDDAKKRKKEYEMASWFSGLLASAGTICAAGILILSMLYTKGSSIFLKLDSILSQRLSFSKKGMEVYGFSIFGQYIPMQGNGGSTETPLNYFFLDSSYISILLQYGLIMFVMILILWGIIGLRARKEKDWVLLWILAIIAFQSIMEQHLLDISYNPFLWILFAETGKKRKQKKISGAEKNI</sequence>
<evidence type="ECO:0000256" key="1">
    <source>
        <dbReference type="SAM" id="Phobius"/>
    </source>
</evidence>
<feature type="transmembrane region" description="Helical" evidence="1">
    <location>
        <begin position="12"/>
        <end position="30"/>
    </location>
</feature>
<feature type="transmembrane region" description="Helical" evidence="1">
    <location>
        <begin position="350"/>
        <end position="369"/>
    </location>
</feature>
<dbReference type="RefSeq" id="WP_004843333.1">
    <property type="nucleotide sequence ID" value="NZ_BAABXJ010000001.1"/>
</dbReference>
<evidence type="ECO:0000313" key="3">
    <source>
        <dbReference type="EMBL" id="NSI57463.1"/>
    </source>
</evidence>
<proteinExistence type="predicted"/>
<dbReference type="EMBL" id="JAQMLR010000001">
    <property type="protein sequence ID" value="MDB8737351.1"/>
    <property type="molecule type" value="Genomic_DNA"/>
</dbReference>
<name>A0A2N5P789_MEDGN</name>
<dbReference type="Proteomes" id="UP001296580">
    <property type="component" value="Unassembled WGS sequence"/>
</dbReference>
<evidence type="ECO:0000313" key="4">
    <source>
        <dbReference type="Proteomes" id="UP001296580"/>
    </source>
</evidence>
<comment type="caution">
    <text evidence="3">The sequence shown here is derived from an EMBL/GenBank/DDBJ whole genome shotgun (WGS) entry which is preliminary data.</text>
</comment>
<keyword evidence="1" id="KW-0812">Transmembrane</keyword>
<gene>
    <name evidence="3" type="ORF">G4993_03490</name>
    <name evidence="2" type="ORF">PNU63_00835</name>
</gene>
<evidence type="ECO:0000313" key="2">
    <source>
        <dbReference type="EMBL" id="MDB8737351.1"/>
    </source>
</evidence>
<organism evidence="3 4">
    <name type="scientific">Mediterraneibacter gnavus</name>
    <name type="common">Ruminococcus gnavus</name>
    <dbReference type="NCBI Taxonomy" id="33038"/>
    <lineage>
        <taxon>Bacteria</taxon>
        <taxon>Bacillati</taxon>
        <taxon>Bacillota</taxon>
        <taxon>Clostridia</taxon>
        <taxon>Lachnospirales</taxon>
        <taxon>Lachnospiraceae</taxon>
        <taxon>Mediterraneibacter</taxon>
    </lineage>
</organism>
<feature type="transmembrane region" description="Helical" evidence="1">
    <location>
        <begin position="180"/>
        <end position="195"/>
    </location>
</feature>
<dbReference type="AlphaFoldDB" id="A0A2N5P789"/>
<feature type="transmembrane region" description="Helical" evidence="1">
    <location>
        <begin position="317"/>
        <end position="338"/>
    </location>
</feature>
<dbReference type="EMBL" id="JAAIRV010000004">
    <property type="protein sequence ID" value="NSI57463.1"/>
    <property type="molecule type" value="Genomic_DNA"/>
</dbReference>
<protein>
    <recommendedName>
        <fullName evidence="5">O-antigen ligase domain-containing protein</fullName>
    </recommendedName>
</protein>
<reference evidence="3" key="1">
    <citation type="journal article" date="2020" name="Cell Host Microbe">
        <title>Functional and Genomic Variation between Human-Derived Isolates of Lachnospiraceae Reveals Inter- and Intra-Species Diversity.</title>
        <authorList>
            <person name="Sorbara M.T."/>
            <person name="Littmann E.R."/>
            <person name="Fontana E."/>
            <person name="Moody T.U."/>
            <person name="Kohout C.E."/>
            <person name="Gjonbalaj M."/>
            <person name="Eaton V."/>
            <person name="Seok R."/>
            <person name="Leiner I.M."/>
            <person name="Pamer E.G."/>
        </authorList>
    </citation>
    <scope>NUCLEOTIDE SEQUENCE</scope>
    <source>
        <strain evidence="3">MSK.15.32</strain>
    </source>
</reference>
<feature type="transmembrane region" description="Helical" evidence="1">
    <location>
        <begin position="155"/>
        <end position="173"/>
    </location>
</feature>
<reference evidence="3" key="2">
    <citation type="submission" date="2020-02" db="EMBL/GenBank/DDBJ databases">
        <authorList>
            <person name="Littmann E."/>
            <person name="Sorbara M."/>
        </authorList>
    </citation>
    <scope>NUCLEOTIDE SEQUENCE</scope>
    <source>
        <strain evidence="3">MSK.15.32</strain>
    </source>
</reference>
<feature type="transmembrane region" description="Helical" evidence="1">
    <location>
        <begin position="239"/>
        <end position="258"/>
    </location>
</feature>
<feature type="transmembrane region" description="Helical" evidence="1">
    <location>
        <begin position="114"/>
        <end position="135"/>
    </location>
</feature>
<accession>A0A2N5P789</accession>
<keyword evidence="1" id="KW-0472">Membrane</keyword>
<dbReference type="GeneID" id="57431987"/>
<reference evidence="2" key="3">
    <citation type="submission" date="2023-01" db="EMBL/GenBank/DDBJ databases">
        <title>Human gut microbiome strain richness.</title>
        <authorList>
            <person name="Chen-Liaw A."/>
        </authorList>
    </citation>
    <scope>NUCLEOTIDE SEQUENCE</scope>
    <source>
        <strain evidence="2">1001217st1_A9_1001217B_191108</strain>
    </source>
</reference>
<dbReference type="Proteomes" id="UP001211731">
    <property type="component" value="Unassembled WGS sequence"/>
</dbReference>
<keyword evidence="1" id="KW-1133">Transmembrane helix</keyword>
<evidence type="ECO:0008006" key="5">
    <source>
        <dbReference type="Google" id="ProtNLM"/>
    </source>
</evidence>